<evidence type="ECO:0000256" key="1">
    <source>
        <dbReference type="ARBA" id="ARBA00012452"/>
    </source>
</evidence>
<dbReference type="AlphaFoldDB" id="A0A2P5DHK2"/>
<dbReference type="SFLD" id="SFLDG00358">
    <property type="entry name" value="Main_(cytGST)"/>
    <property type="match status" value="1"/>
</dbReference>
<dbReference type="PROSITE" id="PS50404">
    <property type="entry name" value="GST_NTER"/>
    <property type="match status" value="1"/>
</dbReference>
<dbReference type="InterPro" id="IPR004045">
    <property type="entry name" value="Glutathione_S-Trfase_N"/>
</dbReference>
<dbReference type="FunFam" id="3.40.30.10:FF:000091">
    <property type="entry name" value="Glutathione S-transferase L2, chloroplastic"/>
    <property type="match status" value="1"/>
</dbReference>
<evidence type="ECO:0000313" key="7">
    <source>
        <dbReference type="Proteomes" id="UP000237105"/>
    </source>
</evidence>
<dbReference type="PANTHER" id="PTHR44328">
    <property type="entry name" value="GLUTATHIONE S-TRANSFERASE L1"/>
    <property type="match status" value="1"/>
</dbReference>
<evidence type="ECO:0000256" key="3">
    <source>
        <dbReference type="ARBA" id="ARBA00047960"/>
    </source>
</evidence>
<dbReference type="SUPFAM" id="SSF52833">
    <property type="entry name" value="Thioredoxin-like"/>
    <property type="match status" value="1"/>
</dbReference>
<dbReference type="Proteomes" id="UP000237105">
    <property type="component" value="Unassembled WGS sequence"/>
</dbReference>
<comment type="catalytic activity">
    <reaction evidence="3">
        <text>RX + glutathione = an S-substituted glutathione + a halide anion + H(+)</text>
        <dbReference type="Rhea" id="RHEA:16437"/>
        <dbReference type="ChEBI" id="CHEBI:15378"/>
        <dbReference type="ChEBI" id="CHEBI:16042"/>
        <dbReference type="ChEBI" id="CHEBI:17792"/>
        <dbReference type="ChEBI" id="CHEBI:57925"/>
        <dbReference type="ChEBI" id="CHEBI:90779"/>
        <dbReference type="EC" id="2.5.1.18"/>
    </reaction>
</comment>
<evidence type="ECO:0000256" key="4">
    <source>
        <dbReference type="ARBA" id="ARBA00060732"/>
    </source>
</evidence>
<name>A0A2P5DHK2_PARAD</name>
<dbReference type="InterPro" id="IPR040079">
    <property type="entry name" value="Glutathione_S-Trfase"/>
</dbReference>
<dbReference type="OrthoDB" id="4951845at2759"/>
<gene>
    <name evidence="6" type="ORF">PanWU01x14_062570</name>
</gene>
<dbReference type="GO" id="GO:0004364">
    <property type="term" value="F:glutathione transferase activity"/>
    <property type="evidence" value="ECO:0007669"/>
    <property type="project" value="UniProtKB-EC"/>
</dbReference>
<dbReference type="EMBL" id="JXTB01000037">
    <property type="protein sequence ID" value="PON72788.1"/>
    <property type="molecule type" value="Genomic_DNA"/>
</dbReference>
<dbReference type="Gene3D" id="1.20.1050.10">
    <property type="match status" value="1"/>
</dbReference>
<dbReference type="FunFam" id="1.20.1050.10:FF:000041">
    <property type="entry name" value="Lambda class glutathione S-transferase"/>
    <property type="match status" value="1"/>
</dbReference>
<evidence type="ECO:0000256" key="2">
    <source>
        <dbReference type="ARBA" id="ARBA00022575"/>
    </source>
</evidence>
<dbReference type="Pfam" id="PF13417">
    <property type="entry name" value="GST_N_3"/>
    <property type="match status" value="1"/>
</dbReference>
<accession>A0A2P5DHK2</accession>
<dbReference type="InterPro" id="IPR044629">
    <property type="entry name" value="GSTL1/2/3"/>
</dbReference>
<dbReference type="PANTHER" id="PTHR44328:SF6">
    <property type="entry name" value="GLUTATHIONE S-TRANSFERASE L1-RELATED"/>
    <property type="match status" value="1"/>
</dbReference>
<feature type="domain" description="GST N-terminal" evidence="5">
    <location>
        <begin position="26"/>
        <end position="107"/>
    </location>
</feature>
<comment type="similarity">
    <text evidence="4">Belongs to the GST superfamily. Lambda family.</text>
</comment>
<dbReference type="Gene3D" id="3.40.30.10">
    <property type="entry name" value="Glutaredoxin"/>
    <property type="match status" value="1"/>
</dbReference>
<evidence type="ECO:0000259" key="5">
    <source>
        <dbReference type="PROSITE" id="PS50404"/>
    </source>
</evidence>
<dbReference type="STRING" id="3476.A0A2P5DHK2"/>
<evidence type="ECO:0000313" key="6">
    <source>
        <dbReference type="EMBL" id="PON72788.1"/>
    </source>
</evidence>
<proteinExistence type="inferred from homology"/>
<comment type="caution">
    <text evidence="6">The sequence shown here is derived from an EMBL/GenBank/DDBJ whole genome shotgun (WGS) entry which is preliminary data.</text>
</comment>
<dbReference type="EC" id="2.5.1.18" evidence="1"/>
<dbReference type="SUPFAM" id="SSF47616">
    <property type="entry name" value="GST C-terminal domain-like"/>
    <property type="match status" value="1"/>
</dbReference>
<keyword evidence="2" id="KW-0216">Detoxification</keyword>
<keyword evidence="7" id="KW-1185">Reference proteome</keyword>
<organism evidence="6 7">
    <name type="scientific">Parasponia andersonii</name>
    <name type="common">Sponia andersonii</name>
    <dbReference type="NCBI Taxonomy" id="3476"/>
    <lineage>
        <taxon>Eukaryota</taxon>
        <taxon>Viridiplantae</taxon>
        <taxon>Streptophyta</taxon>
        <taxon>Embryophyta</taxon>
        <taxon>Tracheophyta</taxon>
        <taxon>Spermatophyta</taxon>
        <taxon>Magnoliopsida</taxon>
        <taxon>eudicotyledons</taxon>
        <taxon>Gunneridae</taxon>
        <taxon>Pentapetalae</taxon>
        <taxon>rosids</taxon>
        <taxon>fabids</taxon>
        <taxon>Rosales</taxon>
        <taxon>Cannabaceae</taxon>
        <taxon>Parasponia</taxon>
    </lineage>
</organism>
<protein>
    <recommendedName>
        <fullName evidence="1">glutathione transferase</fullName>
        <ecNumber evidence="1">2.5.1.18</ecNumber>
    </recommendedName>
</protein>
<dbReference type="InterPro" id="IPR036282">
    <property type="entry name" value="Glutathione-S-Trfase_C_sf"/>
</dbReference>
<dbReference type="Pfam" id="PF13410">
    <property type="entry name" value="GST_C_2"/>
    <property type="match status" value="1"/>
</dbReference>
<dbReference type="CDD" id="cd03203">
    <property type="entry name" value="GST_C_Lambda"/>
    <property type="match status" value="1"/>
</dbReference>
<reference evidence="7" key="1">
    <citation type="submission" date="2016-06" db="EMBL/GenBank/DDBJ databases">
        <title>Parallel loss of symbiosis genes in relatives of nitrogen-fixing non-legume Parasponia.</title>
        <authorList>
            <person name="Van Velzen R."/>
            <person name="Holmer R."/>
            <person name="Bu F."/>
            <person name="Rutten L."/>
            <person name="Van Zeijl A."/>
            <person name="Liu W."/>
            <person name="Santuari L."/>
            <person name="Cao Q."/>
            <person name="Sharma T."/>
            <person name="Shen D."/>
            <person name="Roswanjaya Y."/>
            <person name="Wardhani T."/>
            <person name="Kalhor M.S."/>
            <person name="Jansen J."/>
            <person name="Van den Hoogen J."/>
            <person name="Gungor B."/>
            <person name="Hartog M."/>
            <person name="Hontelez J."/>
            <person name="Verver J."/>
            <person name="Yang W.-C."/>
            <person name="Schijlen E."/>
            <person name="Repin R."/>
            <person name="Schilthuizen M."/>
            <person name="Schranz E."/>
            <person name="Heidstra R."/>
            <person name="Miyata K."/>
            <person name="Fedorova E."/>
            <person name="Kohlen W."/>
            <person name="Bisseling T."/>
            <person name="Smit S."/>
            <person name="Geurts R."/>
        </authorList>
    </citation>
    <scope>NUCLEOTIDE SEQUENCE [LARGE SCALE GENOMIC DNA]</scope>
    <source>
        <strain evidence="7">cv. WU1-14</strain>
    </source>
</reference>
<sequence length="237" mass="27076">MASAYVPEVLPPVLNSSAELPALFDGTIRLYTSYSCPFAQRVWITRNYKGLQDKIKLVPINLRDRPAWYKEKVYPGNKVPALEHNGKVIGESLDLIKYVDTNFEGPSLFPTDPAKQQFGEELLSYVDTFVGAVFSSFKSDPVKAAEAQFDYLENALKKFDDGPFFLGQFSLVDIAYISFVERFHIYLSEVVKYDIAAGRPKLAAWIEELNKIDAYKVTKTDPKELVEFYKKRFLEQQ</sequence>
<dbReference type="InterPro" id="IPR036249">
    <property type="entry name" value="Thioredoxin-like_sf"/>
</dbReference>
<dbReference type="SFLD" id="SFLDS00019">
    <property type="entry name" value="Glutathione_Transferase_(cytos"/>
    <property type="match status" value="1"/>
</dbReference>
<dbReference type="GO" id="GO:0009636">
    <property type="term" value="P:response to toxic substance"/>
    <property type="evidence" value="ECO:0007669"/>
    <property type="project" value="UniProtKB-KW"/>
</dbReference>